<dbReference type="InterPro" id="IPR001584">
    <property type="entry name" value="Integrase_cat-core"/>
</dbReference>
<dbReference type="SUPFAM" id="SSF50630">
    <property type="entry name" value="Acid proteases"/>
    <property type="match status" value="1"/>
</dbReference>
<keyword evidence="7" id="KW-0378">Hydrolase</keyword>
<evidence type="ECO:0000256" key="2">
    <source>
        <dbReference type="ARBA" id="ARBA00022670"/>
    </source>
</evidence>
<dbReference type="GO" id="GO:0004190">
    <property type="term" value="F:aspartic-type endopeptidase activity"/>
    <property type="evidence" value="ECO:0007669"/>
    <property type="project" value="InterPro"/>
</dbReference>
<accession>A0A815MT58</accession>
<name>A0A815MT58_9BILA</name>
<keyword evidence="3" id="KW-0808">Transferase</keyword>
<gene>
    <name evidence="13" type="ORF">OKA104_LOCUS21355</name>
    <name evidence="12" type="ORF">VCS650_LOCUS37676</name>
</gene>
<dbReference type="InterPro" id="IPR001969">
    <property type="entry name" value="Aspartic_peptidase_AS"/>
</dbReference>
<feature type="compositionally biased region" description="Polar residues" evidence="9">
    <location>
        <begin position="91"/>
        <end position="106"/>
    </location>
</feature>
<dbReference type="InterPro" id="IPR012337">
    <property type="entry name" value="RNaseH-like_sf"/>
</dbReference>
<evidence type="ECO:0000256" key="3">
    <source>
        <dbReference type="ARBA" id="ARBA00022679"/>
    </source>
</evidence>
<dbReference type="Gene3D" id="3.30.70.270">
    <property type="match status" value="2"/>
</dbReference>
<dbReference type="PANTHER" id="PTHR37984">
    <property type="entry name" value="PROTEIN CBG26694"/>
    <property type="match status" value="1"/>
</dbReference>
<feature type="region of interest" description="Disordered" evidence="9">
    <location>
        <begin position="1122"/>
        <end position="1155"/>
    </location>
</feature>
<dbReference type="InterPro" id="IPR043502">
    <property type="entry name" value="DNA/RNA_pol_sf"/>
</dbReference>
<dbReference type="GO" id="GO:0003964">
    <property type="term" value="F:RNA-directed DNA polymerase activity"/>
    <property type="evidence" value="ECO:0007669"/>
    <property type="project" value="UniProtKB-KW"/>
</dbReference>
<dbReference type="Gene3D" id="3.10.20.370">
    <property type="match status" value="1"/>
</dbReference>
<evidence type="ECO:0000256" key="5">
    <source>
        <dbReference type="ARBA" id="ARBA00022722"/>
    </source>
</evidence>
<dbReference type="GO" id="GO:0015074">
    <property type="term" value="P:DNA integration"/>
    <property type="evidence" value="ECO:0007669"/>
    <property type="project" value="InterPro"/>
</dbReference>
<dbReference type="FunFam" id="3.30.420.10:FF:000032">
    <property type="entry name" value="Retrovirus-related Pol polyprotein from transposon 297-like Protein"/>
    <property type="match status" value="1"/>
</dbReference>
<dbReference type="InterPro" id="IPR000477">
    <property type="entry name" value="RT_dom"/>
</dbReference>
<dbReference type="EMBL" id="CAJNON010001042">
    <property type="protein sequence ID" value="CAF1420402.1"/>
    <property type="molecule type" value="Genomic_DNA"/>
</dbReference>
<dbReference type="PROSITE" id="PS00141">
    <property type="entry name" value="ASP_PROTEASE"/>
    <property type="match status" value="1"/>
</dbReference>
<dbReference type="Gene3D" id="2.40.70.10">
    <property type="entry name" value="Acid Proteases"/>
    <property type="match status" value="1"/>
</dbReference>
<dbReference type="Pfam" id="PF04646">
    <property type="entry name" value="DUF604"/>
    <property type="match status" value="1"/>
</dbReference>
<keyword evidence="6" id="KW-0255">Endonuclease</keyword>
<dbReference type="CDD" id="cd01647">
    <property type="entry name" value="RT_LTR"/>
    <property type="match status" value="1"/>
</dbReference>
<feature type="compositionally biased region" description="Polar residues" evidence="9">
    <location>
        <begin position="317"/>
        <end position="340"/>
    </location>
</feature>
<dbReference type="FunFam" id="1.10.340.70:FF:000001">
    <property type="entry name" value="Retrovirus-related Pol polyprotein from transposon gypsy-like Protein"/>
    <property type="match status" value="1"/>
</dbReference>
<dbReference type="SUPFAM" id="SSF56672">
    <property type="entry name" value="DNA/RNA polymerases"/>
    <property type="match status" value="1"/>
</dbReference>
<dbReference type="FunFam" id="3.30.70.270:FF:000020">
    <property type="entry name" value="Transposon Tf2-6 polyprotein-like Protein"/>
    <property type="match status" value="1"/>
</dbReference>
<dbReference type="GO" id="GO:0004519">
    <property type="term" value="F:endonuclease activity"/>
    <property type="evidence" value="ECO:0007669"/>
    <property type="project" value="UniProtKB-KW"/>
</dbReference>
<dbReference type="FunFam" id="3.10.10.10:FF:000007">
    <property type="entry name" value="Retrovirus-related Pol polyprotein from transposon 17.6-like Protein"/>
    <property type="match status" value="1"/>
</dbReference>
<dbReference type="InterPro" id="IPR043128">
    <property type="entry name" value="Rev_trsase/Diguanyl_cyclase"/>
</dbReference>
<keyword evidence="8" id="KW-0695">RNA-directed DNA polymerase</keyword>
<dbReference type="Gene3D" id="3.10.10.10">
    <property type="entry name" value="HIV Type 1 Reverse Transcriptase, subunit A, domain 1"/>
    <property type="match status" value="1"/>
</dbReference>
<dbReference type="CDD" id="cd00303">
    <property type="entry name" value="retropepsin_like"/>
    <property type="match status" value="1"/>
</dbReference>
<dbReference type="Pfam" id="PF13975">
    <property type="entry name" value="gag-asp_proteas"/>
    <property type="match status" value="1"/>
</dbReference>
<dbReference type="Gene3D" id="3.30.420.10">
    <property type="entry name" value="Ribonuclease H-like superfamily/Ribonuclease H"/>
    <property type="match status" value="1"/>
</dbReference>
<evidence type="ECO:0000259" key="11">
    <source>
        <dbReference type="PROSITE" id="PS50994"/>
    </source>
</evidence>
<evidence type="ECO:0000256" key="9">
    <source>
        <dbReference type="SAM" id="MobiDB-lite"/>
    </source>
</evidence>
<dbReference type="CDD" id="cd09274">
    <property type="entry name" value="RNase_HI_RT_Ty3"/>
    <property type="match status" value="1"/>
</dbReference>
<feature type="domain" description="Integrase catalytic" evidence="11">
    <location>
        <begin position="1288"/>
        <end position="1451"/>
    </location>
</feature>
<evidence type="ECO:0000256" key="1">
    <source>
        <dbReference type="ARBA" id="ARBA00012493"/>
    </source>
</evidence>
<dbReference type="SUPFAM" id="SSF53098">
    <property type="entry name" value="Ribonuclease H-like"/>
    <property type="match status" value="1"/>
</dbReference>
<dbReference type="GO" id="GO:0006508">
    <property type="term" value="P:proteolysis"/>
    <property type="evidence" value="ECO:0007669"/>
    <property type="project" value="UniProtKB-KW"/>
</dbReference>
<dbReference type="EC" id="2.7.7.49" evidence="1"/>
<feature type="domain" description="Reverse transcriptase" evidence="10">
    <location>
        <begin position="704"/>
        <end position="883"/>
    </location>
</feature>
<dbReference type="EMBL" id="CAJOAY010001481">
    <property type="protein sequence ID" value="CAF3848489.1"/>
    <property type="molecule type" value="Genomic_DNA"/>
</dbReference>
<dbReference type="InterPro" id="IPR006740">
    <property type="entry name" value="DUF604"/>
</dbReference>
<feature type="compositionally biased region" description="Low complexity" evidence="9">
    <location>
        <begin position="1127"/>
        <end position="1150"/>
    </location>
</feature>
<evidence type="ECO:0000256" key="6">
    <source>
        <dbReference type="ARBA" id="ARBA00022759"/>
    </source>
</evidence>
<dbReference type="Gene3D" id="3.90.550.50">
    <property type="match status" value="1"/>
</dbReference>
<dbReference type="InterPro" id="IPR041588">
    <property type="entry name" value="Integrase_H2C2"/>
</dbReference>
<keyword evidence="4" id="KW-0548">Nucleotidyltransferase</keyword>
<evidence type="ECO:0000313" key="13">
    <source>
        <dbReference type="EMBL" id="CAF3848489.1"/>
    </source>
</evidence>
<dbReference type="Pfam" id="PF17921">
    <property type="entry name" value="Integrase_H2C2"/>
    <property type="match status" value="1"/>
</dbReference>
<sequence length="1963" mass="226113">MSKGTTDFTVNEQKVKINSASLDTVAHNQTTQHQQQPNDVMSMLQELLQKQDQLLEENRNLKSQVELQQVTINNLSEVVETLHINLPPQHDSPSNPSSMSVTTSASTDSTPEIFKEKFSLQQQAAKQLQSKRIDQLLNSTPFSGTMVQEVTDWLEEFNAKCDKLHFDDTRRLSVAVDLLKGNAKLWYDTHKEGIDNWKTFTDKLTIYFQLVTGTDQFQLEQKLYNRRRQHYESAIDYCHNVLKLCSKVNKDMSEEKRIKHLIQGLNPNARLHMDLKKPSNTEEFLEALIKFDKWQMEEQNQQRTQTSSDQRQYTSTKPSSQIYSPALQQQTSKNYQPSYDQKQHNSNGKEYDGCWSCGEIRDGRISVPQFHPSLIIINTVINGKSTYAMVDTGATTSLISRSELNTIPHSSIQPTDTTATLGDGRTQISINGLVELAITINNITTCIKALIVESLGANIILGMDWCKLNNVKVNIHQNQIEITHPQYGNTTTPFINDGSVDACLDERVALLPYHEHIVKMQTPISSAMLATFSPDFKKCSKLKIEIPDAFVEIKDFSFYITIFNPTTNVHTLDSKLKLGSIYYQSNTEIMYNVFETSKPSNSATPCVAINAIEVNEPPQLPSTPIVDNILQELVAHIHDEQHRKDFLKILHDNKRSFDTSKMTRATTKIHHTINTGDHPPVNVRPYYKTVQQRKELQEEIEKLLNQGILRPSHSPWSSPALLKKKPDGSYRFLVDFLRLNSITTRDCYPQPCAEELLQRVAGHRIFSKLDLRSGYFQIPIHESDIPKTAIVTQDGLYEFTVLAQGLTNAPPTFQRAMNELLAHGRWDFLVVYLDDLLIFSKNIDDHKHHVADVLSTLHNANFQVSPSKCSIAVETIEFLSHIVTFDKVEPSPDKIKAIVDIAPPKTLSQANRFIGKAGYYRKFIRDFAKLAAPIHKVTNKTRAKRHEFVWGPDQQMAFDQIKLILTTAPLFLHFPDHSIPFILSTDASDYRIAGILKQKAADGIKVCYYKSRLLNDVERRYSTTEREALAIYWCLNQLRNYIADSTIIIETDHKPLVNMHQKKSFGNKRIDNWLLHLQDLIPQILEIKYQRGIDNIGPDYLTRYDTLDIEETTHSCSAITRSMSKQATAKSSPPVPSTTAPQTPTPSIISDQDKSPSMLTCHLDLSFGKIKVEQTSDADIQNILTRIHEPQMHSFILYDNLLYRLVVQRNNGTKRKIPYLPATMVNIVLEAFHDHPLSGHFGVQRTLQKIRSRFWWPKMRQTIENYIASCPQCMKFNISRSKPFGHHKSYDPPDDVFQIVHMDFWGPVRTSSSGNRYVVVLTDNLSKYVIAQALPTNSAHDTANFLFNNFILVHGAPMKLITDQGVHFNNKLMKNIMRLLKINHSFSATYHPETNGQVERFNATFCTQLAKYYDENKDDWDMYLQSIVYAYNSGTHATTGFVPYELAYGRKHRSPFDFIEQSFLLDEPDQFYERLKKTRNIILQQAQHNIRHQQRLIQQRYNKHRKDISFNINDLVFLKVYGNRTKLDERWIGPYRIINKNGKQNYSVETDDGKITSAHINQLRPVKKDFQNAHTVIRYKSISKQNILVADILEMNIPLNNAIKQPFTYFIDELAFGITTTVRRLDDIILNLRFWARYPRVQCLVTFHYKESSALEIVRKLFQKEHIPCLTDITFTERYQQRFLDLVNQTWNLFENKNKLNSNKTIKWLLIGDDDTLWFIPNLIRTLNEYDYKASIYLGDYSDSREALKRFGNYYAYGGGGIAFSRPVAQRLISSIPDCDVYKDLFGGDMILGKCVNEKVGTNLTRDDRFHQMDINKDATGYFESGIQGLVSIHHMFSWWSLVPGWMSIDKIEILHLFYEAYQTTSYSYLKRYVWIDSMANQTLVLTLGYSVTIYNQSLSLKQIDAIELTFCCSNLVRKTRPVIIDKKTWYFRSSFSESSKITHLYQNSAPGFQSTYILVTFH</sequence>
<dbReference type="Pfam" id="PF00665">
    <property type="entry name" value="rve"/>
    <property type="match status" value="1"/>
</dbReference>
<dbReference type="Gene3D" id="1.10.340.70">
    <property type="match status" value="1"/>
</dbReference>
<feature type="region of interest" description="Disordered" evidence="9">
    <location>
        <begin position="298"/>
        <end position="347"/>
    </location>
</feature>
<dbReference type="InterPro" id="IPR021109">
    <property type="entry name" value="Peptidase_aspartic_dom_sf"/>
</dbReference>
<dbReference type="InterPro" id="IPR036397">
    <property type="entry name" value="RNaseH_sf"/>
</dbReference>
<dbReference type="GO" id="GO:0003676">
    <property type="term" value="F:nucleic acid binding"/>
    <property type="evidence" value="ECO:0007669"/>
    <property type="project" value="InterPro"/>
</dbReference>
<dbReference type="InterPro" id="IPR041373">
    <property type="entry name" value="RT_RNaseH"/>
</dbReference>
<dbReference type="OrthoDB" id="8947436at2759"/>
<dbReference type="InterPro" id="IPR050951">
    <property type="entry name" value="Retrovirus_Pol_polyprotein"/>
</dbReference>
<reference evidence="12" key="1">
    <citation type="submission" date="2021-02" db="EMBL/GenBank/DDBJ databases">
        <authorList>
            <person name="Nowell W R."/>
        </authorList>
    </citation>
    <scope>NUCLEOTIDE SEQUENCE</scope>
</reference>
<protein>
    <recommendedName>
        <fullName evidence="1">RNA-directed DNA polymerase</fullName>
        <ecNumber evidence="1">2.7.7.49</ecNumber>
    </recommendedName>
</protein>
<dbReference type="Pfam" id="PF17917">
    <property type="entry name" value="RT_RNaseH"/>
    <property type="match status" value="1"/>
</dbReference>
<dbReference type="Proteomes" id="UP000663881">
    <property type="component" value="Unassembled WGS sequence"/>
</dbReference>
<evidence type="ECO:0000313" key="12">
    <source>
        <dbReference type="EMBL" id="CAF1420402.1"/>
    </source>
</evidence>
<feature type="region of interest" description="Disordered" evidence="9">
    <location>
        <begin position="85"/>
        <end position="106"/>
    </location>
</feature>
<evidence type="ECO:0000313" key="14">
    <source>
        <dbReference type="Proteomes" id="UP000663891"/>
    </source>
</evidence>
<organism evidence="12 14">
    <name type="scientific">Adineta steineri</name>
    <dbReference type="NCBI Taxonomy" id="433720"/>
    <lineage>
        <taxon>Eukaryota</taxon>
        <taxon>Metazoa</taxon>
        <taxon>Spiralia</taxon>
        <taxon>Gnathifera</taxon>
        <taxon>Rotifera</taxon>
        <taxon>Eurotatoria</taxon>
        <taxon>Bdelloidea</taxon>
        <taxon>Adinetida</taxon>
        <taxon>Adinetidae</taxon>
        <taxon>Adineta</taxon>
    </lineage>
</organism>
<feature type="compositionally biased region" description="Low complexity" evidence="9">
    <location>
        <begin position="299"/>
        <end position="316"/>
    </location>
</feature>
<evidence type="ECO:0000259" key="10">
    <source>
        <dbReference type="PROSITE" id="PS50878"/>
    </source>
</evidence>
<proteinExistence type="predicted"/>
<dbReference type="Proteomes" id="UP000663891">
    <property type="component" value="Unassembled WGS sequence"/>
</dbReference>
<keyword evidence="2" id="KW-0645">Protease</keyword>
<comment type="caution">
    <text evidence="12">The sequence shown here is derived from an EMBL/GenBank/DDBJ whole genome shotgun (WGS) entry which is preliminary data.</text>
</comment>
<evidence type="ECO:0000256" key="8">
    <source>
        <dbReference type="ARBA" id="ARBA00022918"/>
    </source>
</evidence>
<dbReference type="Pfam" id="PF00078">
    <property type="entry name" value="RVT_1"/>
    <property type="match status" value="1"/>
</dbReference>
<dbReference type="PANTHER" id="PTHR37984:SF5">
    <property type="entry name" value="PROTEIN NYNRIN-LIKE"/>
    <property type="match status" value="1"/>
</dbReference>
<evidence type="ECO:0000256" key="7">
    <source>
        <dbReference type="ARBA" id="ARBA00022801"/>
    </source>
</evidence>
<evidence type="ECO:0000256" key="4">
    <source>
        <dbReference type="ARBA" id="ARBA00022695"/>
    </source>
</evidence>
<dbReference type="PROSITE" id="PS50994">
    <property type="entry name" value="INTEGRASE"/>
    <property type="match status" value="1"/>
</dbReference>
<keyword evidence="5" id="KW-0540">Nuclease</keyword>
<dbReference type="PROSITE" id="PS50878">
    <property type="entry name" value="RT_POL"/>
    <property type="match status" value="1"/>
</dbReference>